<dbReference type="Pfam" id="PF13649">
    <property type="entry name" value="Methyltransf_25"/>
    <property type="match status" value="1"/>
</dbReference>
<dbReference type="InterPro" id="IPR013087">
    <property type="entry name" value="Znf_C2H2_type"/>
</dbReference>
<dbReference type="FunFam" id="3.40.50.150:FF:000016">
    <property type="entry name" value="Protein arginine N-methyltransferase 6"/>
    <property type="match status" value="1"/>
</dbReference>
<organism evidence="9 10">
    <name type="scientific">Rhynchospora pubera</name>
    <dbReference type="NCBI Taxonomy" id="906938"/>
    <lineage>
        <taxon>Eukaryota</taxon>
        <taxon>Viridiplantae</taxon>
        <taxon>Streptophyta</taxon>
        <taxon>Embryophyta</taxon>
        <taxon>Tracheophyta</taxon>
        <taxon>Spermatophyta</taxon>
        <taxon>Magnoliopsida</taxon>
        <taxon>Liliopsida</taxon>
        <taxon>Poales</taxon>
        <taxon>Cyperaceae</taxon>
        <taxon>Cyperoideae</taxon>
        <taxon>Rhynchosporeae</taxon>
        <taxon>Rhynchospora</taxon>
    </lineage>
</organism>
<dbReference type="InterPro" id="IPR036236">
    <property type="entry name" value="Znf_C2H2_sf"/>
</dbReference>
<reference evidence="9" key="1">
    <citation type="submission" date="2022-08" db="EMBL/GenBank/DDBJ databases">
        <authorList>
            <person name="Marques A."/>
        </authorList>
    </citation>
    <scope>NUCLEOTIDE SEQUENCE</scope>
    <source>
        <strain evidence="9">RhyPub2mFocal</strain>
        <tissue evidence="9">Leaves</tissue>
    </source>
</reference>
<name>A0AAV8CLZ5_9POAL</name>
<dbReference type="PANTHER" id="PTHR11006:SF89">
    <property type="entry name" value="PROTEIN ARGININE N-METHYLTRANSFERASE 3-RELATED"/>
    <property type="match status" value="1"/>
</dbReference>
<comment type="catalytic activity">
    <reaction evidence="4">
        <text>L-arginyl-[protein] + 2 S-adenosyl-L-methionine = N(omega),N(omega)-dimethyl-L-arginyl-[protein] + 2 S-adenosyl-L-homocysteine + 2 H(+)</text>
        <dbReference type="Rhea" id="RHEA:48096"/>
        <dbReference type="Rhea" id="RHEA-COMP:10532"/>
        <dbReference type="Rhea" id="RHEA-COMP:11991"/>
        <dbReference type="ChEBI" id="CHEBI:15378"/>
        <dbReference type="ChEBI" id="CHEBI:29965"/>
        <dbReference type="ChEBI" id="CHEBI:57856"/>
        <dbReference type="ChEBI" id="CHEBI:59789"/>
        <dbReference type="ChEBI" id="CHEBI:61897"/>
        <dbReference type="EC" id="2.1.1.319"/>
    </reaction>
    <physiologicalReaction direction="left-to-right" evidence="4">
        <dbReference type="Rhea" id="RHEA:48097"/>
    </physiologicalReaction>
</comment>
<dbReference type="GO" id="GO:0005634">
    <property type="term" value="C:nucleus"/>
    <property type="evidence" value="ECO:0007669"/>
    <property type="project" value="TreeGrafter"/>
</dbReference>
<dbReference type="Pfam" id="PF22528">
    <property type="entry name" value="PRMT_C"/>
    <property type="match status" value="1"/>
</dbReference>
<dbReference type="Proteomes" id="UP001140206">
    <property type="component" value="Chromosome 5"/>
</dbReference>
<dbReference type="PROSITE" id="PS51678">
    <property type="entry name" value="SAM_MT_PRMT"/>
    <property type="match status" value="1"/>
</dbReference>
<evidence type="ECO:0000256" key="3">
    <source>
        <dbReference type="ARBA" id="ARBA00022691"/>
    </source>
</evidence>
<evidence type="ECO:0000256" key="6">
    <source>
        <dbReference type="PROSITE-ProRule" id="PRU01015"/>
    </source>
</evidence>
<dbReference type="SUPFAM" id="SSF57667">
    <property type="entry name" value="beta-beta-alpha zinc fingers"/>
    <property type="match status" value="1"/>
</dbReference>
<feature type="compositionally biased region" description="Acidic residues" evidence="7">
    <location>
        <begin position="16"/>
        <end position="33"/>
    </location>
</feature>
<dbReference type="InterPro" id="IPR029063">
    <property type="entry name" value="SAM-dependent_MTases_sf"/>
</dbReference>
<dbReference type="PANTHER" id="PTHR11006">
    <property type="entry name" value="PROTEIN ARGININE N-METHYLTRANSFERASE"/>
    <property type="match status" value="1"/>
</dbReference>
<dbReference type="CDD" id="cd02440">
    <property type="entry name" value="AdoMet_MTases"/>
    <property type="match status" value="1"/>
</dbReference>
<feature type="compositionally biased region" description="Basic and acidic residues" evidence="7">
    <location>
        <begin position="1"/>
        <end position="15"/>
    </location>
</feature>
<comment type="catalytic activity">
    <reaction evidence="5">
        <text>L-arginyl-[protein] + S-adenosyl-L-methionine = N(omega)-methyl-L-arginyl-[protein] + S-adenosyl-L-homocysteine + H(+)</text>
        <dbReference type="Rhea" id="RHEA:48100"/>
        <dbReference type="Rhea" id="RHEA-COMP:10532"/>
        <dbReference type="Rhea" id="RHEA-COMP:11990"/>
        <dbReference type="ChEBI" id="CHEBI:15378"/>
        <dbReference type="ChEBI" id="CHEBI:29965"/>
        <dbReference type="ChEBI" id="CHEBI:57856"/>
        <dbReference type="ChEBI" id="CHEBI:59789"/>
        <dbReference type="ChEBI" id="CHEBI:65280"/>
    </reaction>
    <physiologicalReaction direction="left-to-right" evidence="5">
        <dbReference type="Rhea" id="RHEA:48101"/>
    </physiologicalReaction>
</comment>
<evidence type="ECO:0000313" key="10">
    <source>
        <dbReference type="Proteomes" id="UP001140206"/>
    </source>
</evidence>
<gene>
    <name evidence="9" type="ORF">LUZ62_089672</name>
</gene>
<evidence type="ECO:0000256" key="2">
    <source>
        <dbReference type="ARBA" id="ARBA00022679"/>
    </source>
</evidence>
<dbReference type="GO" id="GO:0032259">
    <property type="term" value="P:methylation"/>
    <property type="evidence" value="ECO:0007669"/>
    <property type="project" value="UniProtKB-KW"/>
</dbReference>
<dbReference type="InterPro" id="IPR025799">
    <property type="entry name" value="Arg_MeTrfase"/>
</dbReference>
<dbReference type="InterPro" id="IPR041698">
    <property type="entry name" value="Methyltransf_25"/>
</dbReference>
<keyword evidence="2 6" id="KW-0808">Transferase</keyword>
<dbReference type="GO" id="GO:0042054">
    <property type="term" value="F:histone methyltransferase activity"/>
    <property type="evidence" value="ECO:0007669"/>
    <property type="project" value="TreeGrafter"/>
</dbReference>
<dbReference type="SUPFAM" id="SSF53335">
    <property type="entry name" value="S-adenosyl-L-methionine-dependent methyltransferases"/>
    <property type="match status" value="1"/>
</dbReference>
<keyword evidence="1 6" id="KW-0489">Methyltransferase</keyword>
<evidence type="ECO:0000313" key="9">
    <source>
        <dbReference type="EMBL" id="KAJ4755267.1"/>
    </source>
</evidence>
<keyword evidence="3 6" id="KW-0949">S-adenosyl-L-methionine</keyword>
<accession>A0AAV8CLZ5</accession>
<dbReference type="PROSITE" id="PS00028">
    <property type="entry name" value="ZINC_FINGER_C2H2_1"/>
    <property type="match status" value="1"/>
</dbReference>
<feature type="domain" description="C2H2-type" evidence="8">
    <location>
        <begin position="54"/>
        <end position="75"/>
    </location>
</feature>
<evidence type="ECO:0000256" key="1">
    <source>
        <dbReference type="ARBA" id="ARBA00022603"/>
    </source>
</evidence>
<comment type="caution">
    <text evidence="9">The sequence shown here is derived from an EMBL/GenBank/DDBJ whole genome shotgun (WGS) entry which is preliminary data.</text>
</comment>
<dbReference type="Pfam" id="PF12756">
    <property type="entry name" value="zf-C2H2_2"/>
    <property type="match status" value="1"/>
</dbReference>
<dbReference type="InterPro" id="IPR041661">
    <property type="entry name" value="ZN622/Rei1/Reh1_Znf-C2H2"/>
</dbReference>
<keyword evidence="10" id="KW-1185">Reference proteome</keyword>
<dbReference type="Gene3D" id="3.40.50.150">
    <property type="entry name" value="Vaccinia Virus protein VP39"/>
    <property type="match status" value="1"/>
</dbReference>
<evidence type="ECO:0000256" key="4">
    <source>
        <dbReference type="ARBA" id="ARBA00047384"/>
    </source>
</evidence>
<sequence length="590" mass="66290">MASEAIDPKITVDRESEGEEEEEEEEEEVEESWDDWRAGEGEDDEWAPVASVVCLFCTEQFDSSELLFDHCRLEHCFDFYGVVKNSGLDFYGSLKLVNYIRSQVSQNKCWSCDQAFKCDQDMLNHLHVTNTCFKKDTKFPWDDDFYLKPYLEDDPLLHSLSVDDEDDENGNGDVADVKLVDRKEFMNQVDIPNLEKLEDQFGKLMENGVREEKCEETNLKVVRHGAAARERKEVDEDYFGSYSSFGIHREMLGDKVRMDAYRNALLNNRSLLNGAVVLDVGCGTGILSLFAAQAGASKVVSVEASKKMATVATQIAKDNGAEVITVVHSMVEDIEKKLQIEPKSFDILVSEWMGYCLLYESMLSSVLYARDHYLKPGGAILPDTATIFGAGFGKGGTSMPFWEDVYGFNMSSVGKELVQDAARIPIVDTIDPLDIITDSVVLHSFDLVTMQQDDMDFTSTIELHLKPSQMMDHLNWCHGLVLWFDTDFTARFCKENPTILSTSPFGPKTHWAQTILTLREPIAMCSESGRSVISTLSSKEIGTEKCPVATVRIRVSIARASHRSIVVSLEATGLGFDGKKKNWPVQIFNL</sequence>
<evidence type="ECO:0000259" key="8">
    <source>
        <dbReference type="PROSITE" id="PS00028"/>
    </source>
</evidence>
<feature type="region of interest" description="Disordered" evidence="7">
    <location>
        <begin position="1"/>
        <end position="36"/>
    </location>
</feature>
<evidence type="ECO:0000256" key="7">
    <source>
        <dbReference type="SAM" id="MobiDB-lite"/>
    </source>
</evidence>
<protein>
    <submittedName>
        <fullName evidence="9">Protein arginine N-methyltransferase 1</fullName>
    </submittedName>
</protein>
<dbReference type="InterPro" id="IPR055135">
    <property type="entry name" value="PRMT_dom"/>
</dbReference>
<dbReference type="Gene3D" id="2.70.160.11">
    <property type="entry name" value="Hnrnp arginine n-methyltransferase1"/>
    <property type="match status" value="1"/>
</dbReference>
<dbReference type="AlphaFoldDB" id="A0AAV8CLZ5"/>
<dbReference type="EMBL" id="JAMFTS010000005">
    <property type="protein sequence ID" value="KAJ4755267.1"/>
    <property type="molecule type" value="Genomic_DNA"/>
</dbReference>
<dbReference type="GO" id="GO:0035242">
    <property type="term" value="F:protein-arginine omega-N asymmetric methyltransferase activity"/>
    <property type="evidence" value="ECO:0007669"/>
    <property type="project" value="UniProtKB-EC"/>
</dbReference>
<evidence type="ECO:0000256" key="5">
    <source>
        <dbReference type="ARBA" id="ARBA00049303"/>
    </source>
</evidence>
<proteinExistence type="predicted"/>